<dbReference type="PANTHER" id="PTHR20961">
    <property type="entry name" value="GLYCOSYLTRANSFERASE"/>
    <property type="match status" value="1"/>
</dbReference>
<dbReference type="InterPro" id="IPR049625">
    <property type="entry name" value="Glyco_transf_61_cat"/>
</dbReference>
<keyword evidence="2" id="KW-0328">Glycosyltransferase</keyword>
<dbReference type="GO" id="GO:0016763">
    <property type="term" value="F:pentosyltransferase activity"/>
    <property type="evidence" value="ECO:0007669"/>
    <property type="project" value="UniProtKB-ARBA"/>
</dbReference>
<evidence type="ECO:0000256" key="1">
    <source>
        <dbReference type="ARBA" id="ARBA00004323"/>
    </source>
</evidence>
<evidence type="ECO:0000256" key="4">
    <source>
        <dbReference type="ARBA" id="ARBA00023180"/>
    </source>
</evidence>
<feature type="domain" description="Glycosyltransferase 61 catalytic" evidence="5">
    <location>
        <begin position="231"/>
        <end position="328"/>
    </location>
</feature>
<dbReference type="AlphaFoldDB" id="A0A9Q1JY46"/>
<keyword evidence="4" id="KW-0325">Glycoprotein</keyword>
<dbReference type="Pfam" id="PF04577">
    <property type="entry name" value="Glyco_transf_61"/>
    <property type="match status" value="1"/>
</dbReference>
<dbReference type="PANTHER" id="PTHR20961:SF98">
    <property type="entry name" value="GLYCOSYLTRANSFERASE"/>
    <property type="match status" value="1"/>
</dbReference>
<keyword evidence="3" id="KW-0808">Transferase</keyword>
<proteinExistence type="predicted"/>
<gene>
    <name evidence="6" type="ORF">Cgig2_023187</name>
</gene>
<dbReference type="GO" id="GO:0000139">
    <property type="term" value="C:Golgi membrane"/>
    <property type="evidence" value="ECO:0007669"/>
    <property type="project" value="UniProtKB-SubCell"/>
</dbReference>
<reference evidence="6" key="1">
    <citation type="submission" date="2022-04" db="EMBL/GenBank/DDBJ databases">
        <title>Carnegiea gigantea Genome sequencing and assembly v2.</title>
        <authorList>
            <person name="Copetti D."/>
            <person name="Sanderson M.J."/>
            <person name="Burquez A."/>
            <person name="Wojciechowski M.F."/>
        </authorList>
    </citation>
    <scope>NUCLEOTIDE SEQUENCE</scope>
    <source>
        <strain evidence="6">SGP5-SGP5p</strain>
        <tissue evidence="6">Aerial part</tissue>
    </source>
</reference>
<comment type="subcellular location">
    <subcellularLocation>
        <location evidence="1">Golgi apparatus membrane</location>
        <topology evidence="1">Single-pass type II membrane protein</topology>
    </subcellularLocation>
</comment>
<evidence type="ECO:0000256" key="2">
    <source>
        <dbReference type="ARBA" id="ARBA00022676"/>
    </source>
</evidence>
<protein>
    <recommendedName>
        <fullName evidence="5">Glycosyltransferase 61 catalytic domain-containing protein</fullName>
    </recommendedName>
</protein>
<organism evidence="6 7">
    <name type="scientific">Carnegiea gigantea</name>
    <dbReference type="NCBI Taxonomy" id="171969"/>
    <lineage>
        <taxon>Eukaryota</taxon>
        <taxon>Viridiplantae</taxon>
        <taxon>Streptophyta</taxon>
        <taxon>Embryophyta</taxon>
        <taxon>Tracheophyta</taxon>
        <taxon>Spermatophyta</taxon>
        <taxon>Magnoliopsida</taxon>
        <taxon>eudicotyledons</taxon>
        <taxon>Gunneridae</taxon>
        <taxon>Pentapetalae</taxon>
        <taxon>Caryophyllales</taxon>
        <taxon>Cactineae</taxon>
        <taxon>Cactaceae</taxon>
        <taxon>Cactoideae</taxon>
        <taxon>Echinocereeae</taxon>
        <taxon>Carnegiea</taxon>
    </lineage>
</organism>
<evidence type="ECO:0000313" key="7">
    <source>
        <dbReference type="Proteomes" id="UP001153076"/>
    </source>
</evidence>
<evidence type="ECO:0000259" key="5">
    <source>
        <dbReference type="Pfam" id="PF04577"/>
    </source>
</evidence>
<evidence type="ECO:0000313" key="6">
    <source>
        <dbReference type="EMBL" id="KAJ8433235.1"/>
    </source>
</evidence>
<keyword evidence="7" id="KW-1185">Reference proteome</keyword>
<accession>A0A9Q1JY46</accession>
<comment type="caution">
    <text evidence="6">The sequence shown here is derived from an EMBL/GenBank/DDBJ whole genome shotgun (WGS) entry which is preliminary data.</text>
</comment>
<sequence>MIIARITSSTFQGKETLHCREKLPISQALIESIHGGPIICDRSHETYEWCFLNRPTILDPSSFTFHTMGSRLQSSIEPPQVEKTRPYPRKWENFTMSLISEVTLTTTSINKSCDVYHEAPALVFSVSGYTGNFFHDFNDGIIPLFITINTLFPSQDVTLVVTNFTNWWYTKYEVLLRQVTSHPVVNLENQTTSHCFPSAAVGLVSHGPMTVDPALLPGQKPSFLDFRAFLEAAYSKCPHSWSSSPLKPGKPRLVLVSRTGKVGRVMLNQRNITKAAQQLGFDVVPFKPTRFTNLCDAYQLINASHAMIGVHGAALTHSLFLRPGSVLIQVVPLGNEWLADSYFKNLAEGVGLEYIEYKIRAEESSLVEKYGLDHVVVRNPAAIIRGNWSALDGIYLKGQDVRLNINRLRYYLVAAYFKAKRFMNKNG</sequence>
<dbReference type="OrthoDB" id="529273at2759"/>
<dbReference type="EMBL" id="JAKOGI010000553">
    <property type="protein sequence ID" value="KAJ8433235.1"/>
    <property type="molecule type" value="Genomic_DNA"/>
</dbReference>
<dbReference type="InterPro" id="IPR007657">
    <property type="entry name" value="Glycosyltransferase_61"/>
</dbReference>
<name>A0A9Q1JY46_9CARY</name>
<dbReference type="Proteomes" id="UP001153076">
    <property type="component" value="Unassembled WGS sequence"/>
</dbReference>
<evidence type="ECO:0000256" key="3">
    <source>
        <dbReference type="ARBA" id="ARBA00022679"/>
    </source>
</evidence>